<dbReference type="PRINTS" id="PR00085">
    <property type="entry name" value="THFDHDRGNASE"/>
</dbReference>
<dbReference type="PANTHER" id="PTHR48099:SF5">
    <property type="entry name" value="C-1-TETRAHYDROFOLATE SYNTHASE, CYTOPLASMIC"/>
    <property type="match status" value="1"/>
</dbReference>
<dbReference type="FunFam" id="3.40.50.10860:FF:000005">
    <property type="entry name" value="C-1-tetrahydrofolate synthase, cytoplasmic, putative"/>
    <property type="match status" value="1"/>
</dbReference>
<feature type="binding site" evidence="11">
    <location>
        <begin position="166"/>
        <end position="168"/>
    </location>
    <ligand>
        <name>NADP(+)</name>
        <dbReference type="ChEBI" id="CHEBI:58349"/>
    </ligand>
</feature>
<dbReference type="InterPro" id="IPR046346">
    <property type="entry name" value="Aminoacid_DH-like_N_sf"/>
</dbReference>
<dbReference type="EMBL" id="MGEF01000037">
    <property type="protein sequence ID" value="OGL78227.1"/>
    <property type="molecule type" value="Genomic_DNA"/>
</dbReference>
<evidence type="ECO:0000256" key="2">
    <source>
        <dbReference type="ARBA" id="ARBA00011738"/>
    </source>
</evidence>
<keyword evidence="11" id="KW-0028">Amino-acid biosynthesis</keyword>
<comment type="catalytic activity">
    <reaction evidence="11">
        <text>(6R)-5,10-methylene-5,6,7,8-tetrahydrofolate + NADP(+) = (6R)-5,10-methenyltetrahydrofolate + NADPH</text>
        <dbReference type="Rhea" id="RHEA:22812"/>
        <dbReference type="ChEBI" id="CHEBI:15636"/>
        <dbReference type="ChEBI" id="CHEBI:57455"/>
        <dbReference type="ChEBI" id="CHEBI:57783"/>
        <dbReference type="ChEBI" id="CHEBI:58349"/>
        <dbReference type="EC" id="1.5.1.5"/>
    </reaction>
</comment>
<comment type="function">
    <text evidence="11">Catalyzes the oxidation of 5,10-methylenetetrahydrofolate to 5,10-methenyltetrahydrofolate and then the hydrolysis of 5,10-methenyltetrahydrofolate to 10-formyltetrahydrofolate.</text>
</comment>
<dbReference type="GO" id="GO:0004488">
    <property type="term" value="F:methylenetetrahydrofolate dehydrogenase (NADP+) activity"/>
    <property type="evidence" value="ECO:0007669"/>
    <property type="project" value="UniProtKB-UniRule"/>
</dbReference>
<evidence type="ECO:0000256" key="10">
    <source>
        <dbReference type="ARBA" id="ARBA00023268"/>
    </source>
</evidence>
<keyword evidence="7 11" id="KW-0560">Oxidoreductase</keyword>
<keyword evidence="4 11" id="KW-0658">Purine biosynthesis</keyword>
<sequence>MPIIVDGKRIAEEKLQSLKKRVDQCKAKGREPALAVILVGDDPASRTYVKNKQEAAARIGVAFFRFEYPADTPKDKLLEELRQIQGDARLTGLIVQLPLPPALDSARHEIVNAIAPALDVDCLTDRAQGELVTGASKIFPPTPAAIMEILAHHAVDLKGVHIVLVGRGDLVGKPLASMLMHEPVTLTVCSRATKNLAEMTRQADVLITGAGKLGLITGDMVKEGAVVVDASTVLKNGKLAGDVDFETVAPRAALITPVPGGVGPLTVAKLLENTLINAEIMIARMCHE</sequence>
<dbReference type="Pfam" id="PF00763">
    <property type="entry name" value="THF_DHG_CYH"/>
    <property type="match status" value="1"/>
</dbReference>
<dbReference type="InterPro" id="IPR000672">
    <property type="entry name" value="THF_DH/CycHdrlase"/>
</dbReference>
<feature type="binding site" evidence="11">
    <location>
        <position position="232"/>
    </location>
    <ligand>
        <name>NADP(+)</name>
        <dbReference type="ChEBI" id="CHEBI:58349"/>
    </ligand>
</feature>
<dbReference type="AlphaFoldDB" id="A0A1F7UKJ9"/>
<dbReference type="SUPFAM" id="SSF53223">
    <property type="entry name" value="Aminoacid dehydrogenase-like, N-terminal domain"/>
    <property type="match status" value="1"/>
</dbReference>
<evidence type="ECO:0000259" key="12">
    <source>
        <dbReference type="Pfam" id="PF00763"/>
    </source>
</evidence>
<comment type="subunit">
    <text evidence="2 11">Homodimer.</text>
</comment>
<dbReference type="GO" id="GO:0035999">
    <property type="term" value="P:tetrahydrofolate interconversion"/>
    <property type="evidence" value="ECO:0007669"/>
    <property type="project" value="UniProtKB-UniRule"/>
</dbReference>
<dbReference type="SUPFAM" id="SSF51735">
    <property type="entry name" value="NAD(P)-binding Rossmann-fold domains"/>
    <property type="match status" value="1"/>
</dbReference>
<evidence type="ECO:0000256" key="1">
    <source>
        <dbReference type="ARBA" id="ARBA00004777"/>
    </source>
</evidence>
<evidence type="ECO:0000313" key="15">
    <source>
        <dbReference type="Proteomes" id="UP000176604"/>
    </source>
</evidence>
<dbReference type="GO" id="GO:0009086">
    <property type="term" value="P:methionine biosynthetic process"/>
    <property type="evidence" value="ECO:0007669"/>
    <property type="project" value="UniProtKB-KW"/>
</dbReference>
<evidence type="ECO:0000256" key="7">
    <source>
        <dbReference type="ARBA" id="ARBA00023002"/>
    </source>
</evidence>
<feature type="domain" description="Tetrahydrofolate dehydrogenase/cyclohydrolase catalytic" evidence="12">
    <location>
        <begin position="5"/>
        <end position="121"/>
    </location>
</feature>
<evidence type="ECO:0000256" key="8">
    <source>
        <dbReference type="ARBA" id="ARBA00023102"/>
    </source>
</evidence>
<dbReference type="GO" id="GO:0004477">
    <property type="term" value="F:methenyltetrahydrofolate cyclohydrolase activity"/>
    <property type="evidence" value="ECO:0007669"/>
    <property type="project" value="UniProtKB-UniRule"/>
</dbReference>
<dbReference type="GO" id="GO:0006164">
    <property type="term" value="P:purine nucleotide biosynthetic process"/>
    <property type="evidence" value="ECO:0007669"/>
    <property type="project" value="UniProtKB-KW"/>
</dbReference>
<dbReference type="Pfam" id="PF02882">
    <property type="entry name" value="THF_DHG_CYH_C"/>
    <property type="match status" value="1"/>
</dbReference>
<comment type="similarity">
    <text evidence="11">Belongs to the tetrahydrofolate dehydrogenase/cyclohydrolase family.</text>
</comment>
<keyword evidence="5 11" id="KW-0378">Hydrolase</keyword>
<keyword evidence="6 11" id="KW-0521">NADP</keyword>
<comment type="caution">
    <text evidence="14">The sequence shown here is derived from an EMBL/GenBank/DDBJ whole genome shotgun (WGS) entry which is preliminary data.</text>
</comment>
<dbReference type="EC" id="3.5.4.9" evidence="11"/>
<dbReference type="Proteomes" id="UP000176604">
    <property type="component" value="Unassembled WGS sequence"/>
</dbReference>
<dbReference type="PANTHER" id="PTHR48099">
    <property type="entry name" value="C-1-TETRAHYDROFOLATE SYNTHASE, CYTOPLASMIC-RELATED"/>
    <property type="match status" value="1"/>
</dbReference>
<dbReference type="STRING" id="1802397.A3J43_03640"/>
<evidence type="ECO:0000256" key="3">
    <source>
        <dbReference type="ARBA" id="ARBA00022563"/>
    </source>
</evidence>
<dbReference type="HAMAP" id="MF_01576">
    <property type="entry name" value="THF_DHG_CYH"/>
    <property type="match status" value="1"/>
</dbReference>
<dbReference type="CDD" id="cd01080">
    <property type="entry name" value="NAD_bind_m-THF_DH_Cyclohyd"/>
    <property type="match status" value="1"/>
</dbReference>
<evidence type="ECO:0000256" key="5">
    <source>
        <dbReference type="ARBA" id="ARBA00022801"/>
    </source>
</evidence>
<dbReference type="UniPathway" id="UPA00193"/>
<evidence type="ECO:0000256" key="9">
    <source>
        <dbReference type="ARBA" id="ARBA00023167"/>
    </source>
</evidence>
<evidence type="ECO:0000313" key="14">
    <source>
        <dbReference type="EMBL" id="OGL78227.1"/>
    </source>
</evidence>
<evidence type="ECO:0000256" key="11">
    <source>
        <dbReference type="HAMAP-Rule" id="MF_01576"/>
    </source>
</evidence>
<dbReference type="InterPro" id="IPR036291">
    <property type="entry name" value="NAD(P)-bd_dom_sf"/>
</dbReference>
<dbReference type="Gene3D" id="3.40.50.10860">
    <property type="entry name" value="Leucine Dehydrogenase, chain A, domain 1"/>
    <property type="match status" value="1"/>
</dbReference>
<keyword evidence="9 11" id="KW-0486">Methionine biosynthesis</keyword>
<dbReference type="EC" id="1.5.1.5" evidence="11"/>
<accession>A0A1F7UKJ9</accession>
<keyword evidence="3 11" id="KW-0554">One-carbon metabolism</keyword>
<dbReference type="GO" id="GO:0000105">
    <property type="term" value="P:L-histidine biosynthetic process"/>
    <property type="evidence" value="ECO:0007669"/>
    <property type="project" value="UniProtKB-KW"/>
</dbReference>
<keyword evidence="8 11" id="KW-0368">Histidine biosynthesis</keyword>
<evidence type="ECO:0000259" key="13">
    <source>
        <dbReference type="Pfam" id="PF02882"/>
    </source>
</evidence>
<name>A0A1F7UKJ9_9BACT</name>
<dbReference type="InterPro" id="IPR020631">
    <property type="entry name" value="THF_DH/CycHdrlase_NAD-bd_dom"/>
</dbReference>
<comment type="caution">
    <text evidence="11">Lacks conserved residue(s) required for the propagation of feature annotation.</text>
</comment>
<protein>
    <recommendedName>
        <fullName evidence="11">Bifunctional protein FolD</fullName>
    </recommendedName>
    <domain>
        <recommendedName>
            <fullName evidence="11">Methylenetetrahydrofolate dehydrogenase</fullName>
            <ecNumber evidence="11">1.5.1.5</ecNumber>
        </recommendedName>
    </domain>
    <domain>
        <recommendedName>
            <fullName evidence="11">Methenyltetrahydrofolate cyclohydrolase</fullName>
            <ecNumber evidence="11">3.5.4.9</ecNumber>
        </recommendedName>
    </domain>
</protein>
<comment type="pathway">
    <text evidence="1 11">One-carbon metabolism; tetrahydrofolate interconversion.</text>
</comment>
<comment type="catalytic activity">
    <reaction evidence="11">
        <text>(6R)-5,10-methenyltetrahydrofolate + H2O = (6R)-10-formyltetrahydrofolate + H(+)</text>
        <dbReference type="Rhea" id="RHEA:23700"/>
        <dbReference type="ChEBI" id="CHEBI:15377"/>
        <dbReference type="ChEBI" id="CHEBI:15378"/>
        <dbReference type="ChEBI" id="CHEBI:57455"/>
        <dbReference type="ChEBI" id="CHEBI:195366"/>
        <dbReference type="EC" id="3.5.4.9"/>
    </reaction>
</comment>
<dbReference type="InterPro" id="IPR020630">
    <property type="entry name" value="THF_DH/CycHdrlase_cat_dom"/>
</dbReference>
<evidence type="ECO:0000256" key="4">
    <source>
        <dbReference type="ARBA" id="ARBA00022755"/>
    </source>
</evidence>
<dbReference type="Gene3D" id="3.40.50.720">
    <property type="entry name" value="NAD(P)-binding Rossmann-like Domain"/>
    <property type="match status" value="1"/>
</dbReference>
<proteinExistence type="inferred from homology"/>
<feature type="domain" description="Tetrahydrofolate dehydrogenase/cyclohydrolase NAD(P)-binding" evidence="13">
    <location>
        <begin position="140"/>
        <end position="279"/>
    </location>
</feature>
<evidence type="ECO:0000256" key="6">
    <source>
        <dbReference type="ARBA" id="ARBA00022857"/>
    </source>
</evidence>
<keyword evidence="10 11" id="KW-0511">Multifunctional enzyme</keyword>
<reference evidence="14 15" key="1">
    <citation type="journal article" date="2016" name="Nat. Commun.">
        <title>Thousands of microbial genomes shed light on interconnected biogeochemical processes in an aquifer system.</title>
        <authorList>
            <person name="Anantharaman K."/>
            <person name="Brown C.T."/>
            <person name="Hug L.A."/>
            <person name="Sharon I."/>
            <person name="Castelle C.J."/>
            <person name="Probst A.J."/>
            <person name="Thomas B.C."/>
            <person name="Singh A."/>
            <person name="Wilkins M.J."/>
            <person name="Karaoz U."/>
            <person name="Brodie E.L."/>
            <person name="Williams K.H."/>
            <person name="Hubbard S.S."/>
            <person name="Banfield J.F."/>
        </authorList>
    </citation>
    <scope>NUCLEOTIDE SEQUENCE [LARGE SCALE GENOMIC DNA]</scope>
</reference>
<dbReference type="GO" id="GO:0005829">
    <property type="term" value="C:cytosol"/>
    <property type="evidence" value="ECO:0007669"/>
    <property type="project" value="TreeGrafter"/>
</dbReference>
<organism evidence="14 15">
    <name type="scientific">Candidatus Uhrbacteria bacterium RIFCSPHIGHO2_12_FULL_54_23</name>
    <dbReference type="NCBI Taxonomy" id="1802397"/>
    <lineage>
        <taxon>Bacteria</taxon>
        <taxon>Candidatus Uhriibacteriota</taxon>
    </lineage>
</organism>
<gene>
    <name evidence="11" type="primary">folD</name>
    <name evidence="14" type="ORF">A3J43_03640</name>
</gene>